<dbReference type="STRING" id="765912.Thimo_0026"/>
<dbReference type="InterPro" id="IPR036165">
    <property type="entry name" value="YefM-like_sf"/>
</dbReference>
<reference evidence="2 3" key="1">
    <citation type="submission" date="2011-09" db="EMBL/GenBank/DDBJ databases">
        <title>Complete sequence of chromosome of Thioflavicoccus mobilis 8321.</title>
        <authorList>
            <consortium name="US DOE Joint Genome Institute"/>
            <person name="Lucas S."/>
            <person name="Han J."/>
            <person name="Lapidus A."/>
            <person name="Cheng J.-F."/>
            <person name="Goodwin L."/>
            <person name="Pitluck S."/>
            <person name="Peters L."/>
            <person name="Ovchinnikova G."/>
            <person name="Lu M."/>
            <person name="Detter J.C."/>
            <person name="Han C."/>
            <person name="Tapia R."/>
            <person name="Land M."/>
            <person name="Hauser L."/>
            <person name="Kyrpides N."/>
            <person name="Ivanova N."/>
            <person name="Pagani I."/>
            <person name="Vogl K."/>
            <person name="Liu Z."/>
            <person name="Imhoff J."/>
            <person name="Thiel V."/>
            <person name="Frigaard N.-U."/>
            <person name="Bryant D."/>
            <person name="Woyke T."/>
        </authorList>
    </citation>
    <scope>NUCLEOTIDE SEQUENCE [LARGE SCALE GENOMIC DNA]</scope>
    <source>
        <strain evidence="2 3">8321</strain>
    </source>
</reference>
<dbReference type="Proteomes" id="UP000010816">
    <property type="component" value="Chromosome"/>
</dbReference>
<keyword evidence="3" id="KW-1185">Reference proteome</keyword>
<proteinExistence type="inferred from homology"/>
<dbReference type="OrthoDB" id="9800503at2"/>
<dbReference type="HOGENOM" id="CLU_163140_3_1_6"/>
<dbReference type="SUPFAM" id="SSF143120">
    <property type="entry name" value="YefM-like"/>
    <property type="match status" value="1"/>
</dbReference>
<dbReference type="EMBL" id="CP003051">
    <property type="protein sequence ID" value="AGA88903.1"/>
    <property type="molecule type" value="Genomic_DNA"/>
</dbReference>
<dbReference type="eggNOG" id="COG4118">
    <property type="taxonomic scope" value="Bacteria"/>
</dbReference>
<comment type="similarity">
    <text evidence="1">Belongs to the phD/YefM antitoxin family.</text>
</comment>
<dbReference type="NCBIfam" id="TIGR01552">
    <property type="entry name" value="phd_fam"/>
    <property type="match status" value="1"/>
</dbReference>
<evidence type="ECO:0000256" key="1">
    <source>
        <dbReference type="ARBA" id="ARBA00009981"/>
    </source>
</evidence>
<dbReference type="Gene3D" id="3.40.1620.10">
    <property type="entry name" value="YefM-like domain"/>
    <property type="match status" value="1"/>
</dbReference>
<evidence type="ECO:0000313" key="2">
    <source>
        <dbReference type="EMBL" id="AGA88903.1"/>
    </source>
</evidence>
<protein>
    <submittedName>
        <fullName evidence="2">Prevent-host-death family protein</fullName>
    </submittedName>
</protein>
<organism evidence="2 3">
    <name type="scientific">Thioflavicoccus mobilis 8321</name>
    <dbReference type="NCBI Taxonomy" id="765912"/>
    <lineage>
        <taxon>Bacteria</taxon>
        <taxon>Pseudomonadati</taxon>
        <taxon>Pseudomonadota</taxon>
        <taxon>Gammaproteobacteria</taxon>
        <taxon>Chromatiales</taxon>
        <taxon>Chromatiaceae</taxon>
        <taxon>Thioflavicoccus</taxon>
    </lineage>
</organism>
<dbReference type="AlphaFoldDB" id="L0GQ66"/>
<name>L0GQ66_9GAMM</name>
<gene>
    <name evidence="2" type="ORF">Thimo_0026</name>
</gene>
<accession>L0GQ66</accession>
<sequence>MQVSVLEAKNQLSKLVKATLVGEEVIIASNGEAQVRLVPYASSPGLRHWGIWGGRCAGVDQAFTEEADAEVGRLFGKP</sequence>
<evidence type="ECO:0000313" key="3">
    <source>
        <dbReference type="Proteomes" id="UP000010816"/>
    </source>
</evidence>
<dbReference type="KEGG" id="tmb:Thimo_0026"/>